<reference evidence="2" key="1">
    <citation type="journal article" date="2012" name="Genetics">
        <title>Unusual and typical features of a novel restorer-of-fertility gene of sugar beet (Beta vulgaris L.).</title>
        <authorList>
            <person name="Matsuhira H."/>
            <person name="Kagami H."/>
            <person name="Kurata M."/>
            <person name="Kitazaki K."/>
            <person name="Matsunaga M."/>
            <person name="Hamaguchi Y."/>
            <person name="Hagihara E."/>
            <person name="Ueda M."/>
            <person name="Harada M."/>
            <person name="Muramatsu A."/>
            <person name="Yui-Kurino R."/>
            <person name="Taguchi K."/>
            <person name="Tamagake H."/>
            <person name="Mikami T."/>
            <person name="Kubo T."/>
        </authorList>
    </citation>
    <scope>NUCLEOTIDE SEQUENCE</scope>
</reference>
<sequence length="334" mass="38349">MSNLTRRHNGLEKPIHTWVELYAGKFKTYSGYVGNMSFSLEGIKAGVKIRGVIIKPKLKAPSARSNVIISTDLTPSARLHEFGRQAVVRLRLLRAFEVHEVLVDWVDGWLLNLSGGLLSMASCAGSCTLYKKESSCDFVNNIRERVVEFALVEFIRARKVRPFTAGFIELGLGITWTLLLSLVSLPHYLRWMCIEANYIGLQLMASAGYDPRIAPQAYEKLLRIQSGQLLGRVRMVEEVDFKVVRMLEMMVRMAYLTPIPFHPHVNCHIFRPKTRAHKSNEQSQIKGQWIDVYGSQTSTMDVWSVLEVQLRKMWSCGRLSGFRQQFWSKKRRRK</sequence>
<evidence type="ECO:0000256" key="1">
    <source>
        <dbReference type="SAM" id="Phobius"/>
    </source>
</evidence>
<dbReference type="EMBL" id="AB646135">
    <property type="protein sequence ID" value="BAM64836.1"/>
    <property type="molecule type" value="Genomic_DNA"/>
</dbReference>
<organism evidence="2">
    <name type="scientific">Beta vulgaris</name>
    <name type="common">Sugar beet</name>
    <dbReference type="NCBI Taxonomy" id="161934"/>
    <lineage>
        <taxon>Eukaryota</taxon>
        <taxon>Viridiplantae</taxon>
        <taxon>Streptophyta</taxon>
        <taxon>Embryophyta</taxon>
        <taxon>Tracheophyta</taxon>
        <taxon>Spermatophyta</taxon>
        <taxon>Magnoliopsida</taxon>
        <taxon>eudicotyledons</taxon>
        <taxon>Gunneridae</taxon>
        <taxon>Pentapetalae</taxon>
        <taxon>Caryophyllales</taxon>
        <taxon>Chenopodiaceae</taxon>
        <taxon>Betoideae</taxon>
        <taxon>Beta</taxon>
    </lineage>
</organism>
<name>K4PYU6_BETVU</name>
<keyword evidence="1" id="KW-1133">Transmembrane helix</keyword>
<proteinExistence type="predicted"/>
<keyword evidence="1" id="KW-0812">Transmembrane</keyword>
<evidence type="ECO:0000313" key="2">
    <source>
        <dbReference type="EMBL" id="BAM64836.1"/>
    </source>
</evidence>
<protein>
    <submittedName>
        <fullName evidence="2">Uncharacterized protein</fullName>
    </submittedName>
</protein>
<accession>K4PYU6</accession>
<dbReference type="ExpressionAtlas" id="K4PYU6">
    <property type="expression patterns" value="baseline"/>
</dbReference>
<keyword evidence="1" id="KW-0472">Membrane</keyword>
<dbReference type="AlphaFoldDB" id="K4PYU6"/>
<feature type="transmembrane region" description="Helical" evidence="1">
    <location>
        <begin position="166"/>
        <end position="189"/>
    </location>
</feature>